<dbReference type="InterPro" id="IPR036086">
    <property type="entry name" value="ParB/Sulfiredoxin_sf"/>
</dbReference>
<dbReference type="SUPFAM" id="SSF110849">
    <property type="entry name" value="ParB/Sulfiredoxin"/>
    <property type="match status" value="1"/>
</dbReference>
<feature type="domain" description="ParB-like N-terminal" evidence="4">
    <location>
        <begin position="29"/>
        <end position="122"/>
    </location>
</feature>
<gene>
    <name evidence="5" type="ORF">DGI_0860</name>
</gene>
<dbReference type="HOGENOM" id="CLU_023853_0_0_7"/>
<dbReference type="OrthoDB" id="9802051at2"/>
<accession>T2G8Y1</accession>
<reference evidence="6" key="2">
    <citation type="submission" date="2013-07" db="EMBL/GenBank/DDBJ databases">
        <authorList>
            <person name="Morais-Silva F.O."/>
            <person name="Rezende A.M."/>
            <person name="Pimentel C."/>
            <person name="Resende D.M."/>
            <person name="Santos C.I."/>
            <person name="Clemente C."/>
            <person name="de Oliveira L.M."/>
            <person name="da Silva S.M."/>
            <person name="Costa D.A."/>
            <person name="Varela-Raposo A."/>
            <person name="Horacio E.C.A."/>
            <person name="Matos M."/>
            <person name="Flores O."/>
            <person name="Ruiz J.C."/>
            <person name="Rodrigues-Pousada C."/>
        </authorList>
    </citation>
    <scope>NUCLEOTIDE SEQUENCE [LARGE SCALE GENOMIC DNA]</scope>
    <source>
        <strain evidence="6">ATCC 19364 / DSM 1382 / NCIMB 9332 / VKM B-1759</strain>
    </source>
</reference>
<dbReference type="eggNOG" id="COG1475">
    <property type="taxonomic scope" value="Bacteria"/>
</dbReference>
<dbReference type="Pfam" id="PF02195">
    <property type="entry name" value="ParB_N"/>
    <property type="match status" value="1"/>
</dbReference>
<dbReference type="AlphaFoldDB" id="T2G8Y1"/>
<dbReference type="FunFam" id="3.90.1530.30:FF:000001">
    <property type="entry name" value="Chromosome partitioning protein ParB"/>
    <property type="match status" value="1"/>
</dbReference>
<evidence type="ECO:0000256" key="3">
    <source>
        <dbReference type="ARBA" id="ARBA00023125"/>
    </source>
</evidence>
<dbReference type="GO" id="GO:0005694">
    <property type="term" value="C:chromosome"/>
    <property type="evidence" value="ECO:0007669"/>
    <property type="project" value="TreeGrafter"/>
</dbReference>
<evidence type="ECO:0000259" key="4">
    <source>
        <dbReference type="SMART" id="SM00470"/>
    </source>
</evidence>
<evidence type="ECO:0000313" key="6">
    <source>
        <dbReference type="Proteomes" id="UP000016587"/>
    </source>
</evidence>
<protein>
    <submittedName>
        <fullName evidence="5">Putative parB-like partition protein</fullName>
    </submittedName>
</protein>
<dbReference type="Gene3D" id="1.10.10.2830">
    <property type="match status" value="1"/>
</dbReference>
<dbReference type="GO" id="GO:0003677">
    <property type="term" value="F:DNA binding"/>
    <property type="evidence" value="ECO:0007669"/>
    <property type="project" value="UniProtKB-KW"/>
</dbReference>
<evidence type="ECO:0000313" key="5">
    <source>
        <dbReference type="EMBL" id="AGW12753.1"/>
    </source>
</evidence>
<dbReference type="InterPro" id="IPR050336">
    <property type="entry name" value="Chromosome_partition/occlusion"/>
</dbReference>
<dbReference type="EMBL" id="CP006585">
    <property type="protein sequence ID" value="AGW12753.1"/>
    <property type="molecule type" value="Genomic_DNA"/>
</dbReference>
<proteinExistence type="inferred from homology"/>
<dbReference type="SMART" id="SM00470">
    <property type="entry name" value="ParB"/>
    <property type="match status" value="1"/>
</dbReference>
<dbReference type="InterPro" id="IPR041468">
    <property type="entry name" value="HTH_ParB/Spo0J"/>
</dbReference>
<dbReference type="NCBIfam" id="TIGR00180">
    <property type="entry name" value="parB_part"/>
    <property type="match status" value="1"/>
</dbReference>
<name>T2G8Y1_MEGG1</name>
<dbReference type="Pfam" id="PF23552">
    <property type="entry name" value="ParB_C"/>
    <property type="match status" value="1"/>
</dbReference>
<reference evidence="5 6" key="1">
    <citation type="journal article" date="2013" name="J. Bacteriol.">
        <title>Roles of HynAB and Ech, the only two hydrogenases found in the model sulfate reducer Desulfovibrio gigas.</title>
        <authorList>
            <person name="Morais-Silva F.O."/>
            <person name="Santos C.I."/>
            <person name="Rodrigues R."/>
            <person name="Pereira I.A."/>
            <person name="Rodrigues-Pousada C."/>
        </authorList>
    </citation>
    <scope>NUCLEOTIDE SEQUENCE [LARGE SCALE GENOMIC DNA]</scope>
    <source>
        <strain evidence="6">ATCC 19364 / DSM 1382 / NCIMB 9332 / VKM B-1759</strain>
    </source>
</reference>
<dbReference type="FunFam" id="1.10.10.2830:FF:000001">
    <property type="entry name" value="Chromosome partitioning protein ParB"/>
    <property type="match status" value="1"/>
</dbReference>
<dbReference type="SUPFAM" id="SSF109709">
    <property type="entry name" value="KorB DNA-binding domain-like"/>
    <property type="match status" value="1"/>
</dbReference>
<dbReference type="Pfam" id="PF17762">
    <property type="entry name" value="HTH_ParB"/>
    <property type="match status" value="1"/>
</dbReference>
<evidence type="ECO:0000256" key="2">
    <source>
        <dbReference type="ARBA" id="ARBA00022829"/>
    </source>
</evidence>
<keyword evidence="3" id="KW-0238">DNA-binding</keyword>
<dbReference type="GO" id="GO:0007059">
    <property type="term" value="P:chromosome segregation"/>
    <property type="evidence" value="ECO:0007669"/>
    <property type="project" value="UniProtKB-KW"/>
</dbReference>
<dbReference type="InterPro" id="IPR004437">
    <property type="entry name" value="ParB/RepB/Spo0J"/>
</dbReference>
<sequence length="313" mass="33800">MAAMQRGLGKGLDALLRGAADASGDVEVRQLPLDSIAPNPNQPRREFPEASLQELAESIAAQGVIQPVLVRRAPGGSEKSYELVAGERRLRASLLAGKTHIPAQVRQIDDTTSLVIAIIENLQREDLNPLDEAQGLQQLQTRLALSQEALARQVGKSRPAVANALRLLQLPQAIQEQVRSGGVSAGHARALLGIADVQAQQTLLERILHEELSVREVEALAAWWKEHGAWPDAMEAAAPLRPARRTPSKTTGQRDVLLTALQSRLKQTFPCKVAVRGSADKGQIVLSYASMDELQALTHKLGLSEAPSQEEAL</sequence>
<dbReference type="KEGG" id="dgg:DGI_0860"/>
<keyword evidence="6" id="KW-1185">Reference proteome</keyword>
<dbReference type="InterPro" id="IPR057240">
    <property type="entry name" value="ParB_dimer_C"/>
</dbReference>
<dbReference type="InterPro" id="IPR003115">
    <property type="entry name" value="ParB_N"/>
</dbReference>
<dbReference type="PANTHER" id="PTHR33375:SF1">
    <property type="entry name" value="CHROMOSOME-PARTITIONING PROTEIN PARB-RELATED"/>
    <property type="match status" value="1"/>
</dbReference>
<comment type="similarity">
    <text evidence="1">Belongs to the ParB family.</text>
</comment>
<dbReference type="PATRIC" id="fig|1121448.10.peg.860"/>
<dbReference type="Proteomes" id="UP000016587">
    <property type="component" value="Chromosome"/>
</dbReference>
<dbReference type="Gene3D" id="3.90.1530.30">
    <property type="match status" value="1"/>
</dbReference>
<evidence type="ECO:0000256" key="1">
    <source>
        <dbReference type="ARBA" id="ARBA00006295"/>
    </source>
</evidence>
<dbReference type="CDD" id="cd16393">
    <property type="entry name" value="SPO0J_N"/>
    <property type="match status" value="1"/>
</dbReference>
<organism evidence="5 6">
    <name type="scientific">Megalodesulfovibrio gigas (strain ATCC 19364 / DSM 1382 / NCIMB 9332 / VKM B-1759)</name>
    <name type="common">Desulfovibrio gigas</name>
    <dbReference type="NCBI Taxonomy" id="1121448"/>
    <lineage>
        <taxon>Bacteria</taxon>
        <taxon>Pseudomonadati</taxon>
        <taxon>Thermodesulfobacteriota</taxon>
        <taxon>Desulfovibrionia</taxon>
        <taxon>Desulfovibrionales</taxon>
        <taxon>Desulfovibrionaceae</taxon>
        <taxon>Megalodesulfovibrio</taxon>
    </lineage>
</organism>
<keyword evidence="2" id="KW-0159">Chromosome partition</keyword>
<dbReference type="PANTHER" id="PTHR33375">
    <property type="entry name" value="CHROMOSOME-PARTITIONING PROTEIN PARB-RELATED"/>
    <property type="match status" value="1"/>
</dbReference>
<dbReference type="STRING" id="1121448.DGI_0860"/>
<dbReference type="RefSeq" id="WP_021759448.1">
    <property type="nucleotide sequence ID" value="NC_022444.1"/>
</dbReference>